<dbReference type="AlphaFoldDB" id="A0A6A5C862"/>
<evidence type="ECO:0000313" key="2">
    <source>
        <dbReference type="EMBL" id="KAF0982684.1"/>
    </source>
</evidence>
<comment type="caution">
    <text evidence="2">The sequence shown here is derived from an EMBL/GenBank/DDBJ whole genome shotgun (WGS) entry which is preliminary data.</text>
</comment>
<dbReference type="VEuPathDB" id="AmoebaDB:NF0114140"/>
<feature type="domain" description="DUF4116" evidence="1">
    <location>
        <begin position="519"/>
        <end position="562"/>
    </location>
</feature>
<accession>A0A6A5C862</accession>
<dbReference type="RefSeq" id="XP_044567397.1">
    <property type="nucleotide sequence ID" value="XM_044702042.1"/>
</dbReference>
<dbReference type="VEuPathDB" id="AmoebaDB:FDP41_011614"/>
<dbReference type="Proteomes" id="UP000444721">
    <property type="component" value="Unassembled WGS sequence"/>
</dbReference>
<gene>
    <name evidence="2" type="ORF">FDP41_011614</name>
</gene>
<dbReference type="OrthoDB" id="10487216at2759"/>
<dbReference type="GeneID" id="68118829"/>
<dbReference type="Pfam" id="PF13475">
    <property type="entry name" value="DUF4116"/>
    <property type="match status" value="3"/>
</dbReference>
<proteinExistence type="predicted"/>
<dbReference type="InterPro" id="IPR025197">
    <property type="entry name" value="DUF4116"/>
</dbReference>
<feature type="domain" description="DUF4116" evidence="1">
    <location>
        <begin position="437"/>
        <end position="486"/>
    </location>
</feature>
<evidence type="ECO:0000259" key="1">
    <source>
        <dbReference type="Pfam" id="PF13475"/>
    </source>
</evidence>
<dbReference type="EMBL" id="VFQX01000009">
    <property type="protein sequence ID" value="KAF0982684.1"/>
    <property type="molecule type" value="Genomic_DNA"/>
</dbReference>
<keyword evidence="3" id="KW-1185">Reference proteome</keyword>
<name>A0A6A5C862_NAEFO</name>
<evidence type="ECO:0000313" key="3">
    <source>
        <dbReference type="Proteomes" id="UP000444721"/>
    </source>
</evidence>
<protein>
    <recommendedName>
        <fullName evidence="1">DUF4116 domain-containing protein</fullName>
    </recommendedName>
</protein>
<feature type="domain" description="DUF4116" evidence="1">
    <location>
        <begin position="215"/>
        <end position="263"/>
    </location>
</feature>
<organism evidence="2 3">
    <name type="scientific">Naegleria fowleri</name>
    <name type="common">Brain eating amoeba</name>
    <dbReference type="NCBI Taxonomy" id="5763"/>
    <lineage>
        <taxon>Eukaryota</taxon>
        <taxon>Discoba</taxon>
        <taxon>Heterolobosea</taxon>
        <taxon>Tetramitia</taxon>
        <taxon>Eutetramitia</taxon>
        <taxon>Vahlkampfiidae</taxon>
        <taxon>Naegleria</taxon>
    </lineage>
</organism>
<dbReference type="VEuPathDB" id="AmoebaDB:NfTy_017710"/>
<reference evidence="2 3" key="1">
    <citation type="journal article" date="2019" name="Sci. Rep.">
        <title>Nanopore sequencing improves the draft genome of the human pathogenic amoeba Naegleria fowleri.</title>
        <authorList>
            <person name="Liechti N."/>
            <person name="Schurch N."/>
            <person name="Bruggmann R."/>
            <person name="Wittwer M."/>
        </authorList>
    </citation>
    <scope>NUCLEOTIDE SEQUENCE [LARGE SCALE GENOMIC DNA]</scope>
    <source>
        <strain evidence="2 3">ATCC 30894</strain>
    </source>
</reference>
<sequence>MKRRLSHHDCATAALDPPAIKHTKSSNSIIISSEEPVVVKIIHHLLSEPLVVDRMYQLLQQKFENQSKGFCKWLKAKEKVLKESHGPIEIEFMNDEEYVIKRLCDGSWYFPMKWITTSMDISKLCENNEEMIGRIDFWRPFKTSILKSLSCYEMKILHYIPKEFFFEYKKEISEIFQNKWEFTFLFDLDDFDQAMHILTFEWCQLFQLSERLRDNEEVVKQAIQRDPSNTRYASERLKKDRKFCMDMVRSNYDVFPELSQELQRDTKFIMELLNTTSINEDDGTIQEDLLSTRCNIPELINHIGQDILNELPLETIMQVFQQLFLKDAPFCLSNKDMLRLVLQMLHHLPDEYYRAHKNYQRHLTQQGQFARSLFENWEESFQEELGDHEYVILFAQVMNRVYMHFDQGDLKNDEEFISKRVDLRLMMKYSQICLRHDRNFVLKAVERNGTIFNEISYEKFRNDKKIVLVALSSENPCSYNNIPHQFHKDKECLLTALENAEMDDHLLDYQFSRYVEMNDRDIIIAAIKKDGEMLSHLPINFKQDTNFILKCVTEYPHIMDYLLETKDVLVNDEIISEYVKHSGVMTKNLLNWLCKKYFNDRNAEEISLDEAASLLYRLRGQRLEFEYFGCHIPQNHLLKEPIKLLEGHSNVFSKSDFCIEQDAPLKKYNSWKEYLFGNASWEIFEQCSSGCFDENDSEED</sequence>